<organism evidence="1 2">
    <name type="scientific">Portunus trituberculatus</name>
    <name type="common">Swimming crab</name>
    <name type="synonym">Neptunus trituberculatus</name>
    <dbReference type="NCBI Taxonomy" id="210409"/>
    <lineage>
        <taxon>Eukaryota</taxon>
        <taxon>Metazoa</taxon>
        <taxon>Ecdysozoa</taxon>
        <taxon>Arthropoda</taxon>
        <taxon>Crustacea</taxon>
        <taxon>Multicrustacea</taxon>
        <taxon>Malacostraca</taxon>
        <taxon>Eumalacostraca</taxon>
        <taxon>Eucarida</taxon>
        <taxon>Decapoda</taxon>
        <taxon>Pleocyemata</taxon>
        <taxon>Brachyura</taxon>
        <taxon>Eubrachyura</taxon>
        <taxon>Portunoidea</taxon>
        <taxon>Portunidae</taxon>
        <taxon>Portuninae</taxon>
        <taxon>Portunus</taxon>
    </lineage>
</organism>
<dbReference type="EMBL" id="VSRR010054232">
    <property type="protein sequence ID" value="MPC80515.1"/>
    <property type="molecule type" value="Genomic_DNA"/>
</dbReference>
<dbReference type="AlphaFoldDB" id="A0A5B7IE57"/>
<keyword evidence="2" id="KW-1185">Reference proteome</keyword>
<protein>
    <submittedName>
        <fullName evidence="1">Uncharacterized protein</fullName>
    </submittedName>
</protein>
<gene>
    <name evidence="1" type="ORF">E2C01_075095</name>
</gene>
<evidence type="ECO:0000313" key="2">
    <source>
        <dbReference type="Proteomes" id="UP000324222"/>
    </source>
</evidence>
<accession>A0A5B7IE57</accession>
<comment type="caution">
    <text evidence="1">The sequence shown here is derived from an EMBL/GenBank/DDBJ whole genome shotgun (WGS) entry which is preliminary data.</text>
</comment>
<evidence type="ECO:0000313" key="1">
    <source>
        <dbReference type="EMBL" id="MPC80515.1"/>
    </source>
</evidence>
<sequence length="74" mass="8652">MACLDPHGSGFWVTLRWSPKFGRPIVAIWGVRRISDFRRWSLAEWRIGDDLRALSLGFESRWSLPLAVRHGVFR</sequence>
<name>A0A5B7IE57_PORTR</name>
<proteinExistence type="predicted"/>
<dbReference type="Proteomes" id="UP000324222">
    <property type="component" value="Unassembled WGS sequence"/>
</dbReference>
<reference evidence="1 2" key="1">
    <citation type="submission" date="2019-05" db="EMBL/GenBank/DDBJ databases">
        <title>Another draft genome of Portunus trituberculatus and its Hox gene families provides insights of decapod evolution.</title>
        <authorList>
            <person name="Jeong J.-H."/>
            <person name="Song I."/>
            <person name="Kim S."/>
            <person name="Choi T."/>
            <person name="Kim D."/>
            <person name="Ryu S."/>
            <person name="Kim W."/>
        </authorList>
    </citation>
    <scope>NUCLEOTIDE SEQUENCE [LARGE SCALE GENOMIC DNA]</scope>
    <source>
        <tissue evidence="1">Muscle</tissue>
    </source>
</reference>